<protein>
    <recommendedName>
        <fullName evidence="5">RxLR effector protein</fullName>
    </recommendedName>
</protein>
<dbReference type="GO" id="GO:0005576">
    <property type="term" value="C:extracellular region"/>
    <property type="evidence" value="ECO:0007669"/>
    <property type="project" value="UniProtKB-SubCell"/>
</dbReference>
<evidence type="ECO:0000256" key="2">
    <source>
        <dbReference type="ARBA" id="ARBA00010400"/>
    </source>
</evidence>
<feature type="signal peptide" evidence="5">
    <location>
        <begin position="1"/>
        <end position="23"/>
    </location>
</feature>
<gene>
    <name evidence="7" type="ORF">PHMEG_00033208</name>
</gene>
<reference evidence="8" key="1">
    <citation type="submission" date="2017-03" db="EMBL/GenBank/DDBJ databases">
        <title>Phytopthora megakarya and P. palmivora, two closely related causual agents of cacao black pod achieved similar genome size and gene model numbers by different mechanisms.</title>
        <authorList>
            <person name="Ali S."/>
            <person name="Shao J."/>
            <person name="Larry D.J."/>
            <person name="Kronmiller B."/>
            <person name="Shen D."/>
            <person name="Strem M.D."/>
            <person name="Melnick R.L."/>
            <person name="Guiltinan M.J."/>
            <person name="Tyler B.M."/>
            <person name="Meinhardt L.W."/>
            <person name="Bailey B.A."/>
        </authorList>
    </citation>
    <scope>NUCLEOTIDE SEQUENCE [LARGE SCALE GENOMIC DNA]</scope>
    <source>
        <strain evidence="8">zdho120</strain>
    </source>
</reference>
<feature type="compositionally biased region" description="Acidic residues" evidence="6">
    <location>
        <begin position="54"/>
        <end position="70"/>
    </location>
</feature>
<evidence type="ECO:0000256" key="3">
    <source>
        <dbReference type="ARBA" id="ARBA00022525"/>
    </source>
</evidence>
<evidence type="ECO:0000256" key="1">
    <source>
        <dbReference type="ARBA" id="ARBA00004613"/>
    </source>
</evidence>
<comment type="function">
    <text evidence="5">Effector that suppresses plant defense responses during pathogen infection.</text>
</comment>
<dbReference type="AlphaFoldDB" id="A0A225UWE0"/>
<feature type="region of interest" description="Disordered" evidence="6">
    <location>
        <begin position="51"/>
        <end position="74"/>
    </location>
</feature>
<dbReference type="Proteomes" id="UP000198211">
    <property type="component" value="Unassembled WGS sequence"/>
</dbReference>
<dbReference type="EMBL" id="NBNE01011536">
    <property type="protein sequence ID" value="OWY96509.1"/>
    <property type="molecule type" value="Genomic_DNA"/>
</dbReference>
<evidence type="ECO:0000256" key="6">
    <source>
        <dbReference type="SAM" id="MobiDB-lite"/>
    </source>
</evidence>
<evidence type="ECO:0000256" key="5">
    <source>
        <dbReference type="RuleBase" id="RU367124"/>
    </source>
</evidence>
<comment type="domain">
    <text evidence="5">The RxLR-dEER motif acts to carry the protein into the host cell cytoplasm through binding to cell surface phosphatidylinositol-3-phosphate.</text>
</comment>
<name>A0A225UWE0_9STRA</name>
<keyword evidence="3 5" id="KW-0964">Secreted</keyword>
<comment type="similarity">
    <text evidence="2 5">Belongs to the RxLR effector family.</text>
</comment>
<dbReference type="OrthoDB" id="125806at2759"/>
<dbReference type="Pfam" id="PF16810">
    <property type="entry name" value="RXLR"/>
    <property type="match status" value="1"/>
</dbReference>
<comment type="caution">
    <text evidence="7">The sequence shown here is derived from an EMBL/GenBank/DDBJ whole genome shotgun (WGS) entry which is preliminary data.</text>
</comment>
<organism evidence="7 8">
    <name type="scientific">Phytophthora megakarya</name>
    <dbReference type="NCBI Taxonomy" id="4795"/>
    <lineage>
        <taxon>Eukaryota</taxon>
        <taxon>Sar</taxon>
        <taxon>Stramenopiles</taxon>
        <taxon>Oomycota</taxon>
        <taxon>Peronosporomycetes</taxon>
        <taxon>Peronosporales</taxon>
        <taxon>Peronosporaceae</taxon>
        <taxon>Phytophthora</taxon>
    </lineage>
</organism>
<evidence type="ECO:0000313" key="7">
    <source>
        <dbReference type="EMBL" id="OWY96509.1"/>
    </source>
</evidence>
<keyword evidence="8" id="KW-1185">Reference proteome</keyword>
<comment type="subcellular location">
    <subcellularLocation>
        <location evidence="1 5">Secreted</location>
    </subcellularLocation>
</comment>
<keyword evidence="4 5" id="KW-0732">Signal</keyword>
<feature type="chain" id="PRO_5028509947" description="RxLR effector protein" evidence="5">
    <location>
        <begin position="24"/>
        <end position="149"/>
    </location>
</feature>
<sequence length="149" mass="16692">MRLSSLVLFAAVLVTSGPAVSKADQTGVSNVGIVDSLDVLTGDKRFLRSHQAADADDNLDDQDPLSEGDEEERKGGENLFAALKQSKMADNPIYANKVFTRWKNYGYSVKDVDEMKVTTALRDKYETFLRMWKKSGLEYPQYRPINGYS</sequence>
<dbReference type="InterPro" id="IPR031825">
    <property type="entry name" value="RXLR"/>
</dbReference>
<accession>A0A225UWE0</accession>
<evidence type="ECO:0000256" key="4">
    <source>
        <dbReference type="ARBA" id="ARBA00022729"/>
    </source>
</evidence>
<evidence type="ECO:0000313" key="8">
    <source>
        <dbReference type="Proteomes" id="UP000198211"/>
    </source>
</evidence>
<proteinExistence type="inferred from homology"/>